<organism evidence="2 3">
    <name type="scientific">Bifidobacterium pseudolongum subsp. globosum</name>
    <dbReference type="NCBI Taxonomy" id="1690"/>
    <lineage>
        <taxon>Bacteria</taxon>
        <taxon>Bacillati</taxon>
        <taxon>Actinomycetota</taxon>
        <taxon>Actinomycetes</taxon>
        <taxon>Bifidobacteriales</taxon>
        <taxon>Bifidobacteriaceae</taxon>
        <taxon>Bifidobacterium</taxon>
    </lineage>
</organism>
<sequence>MGLRNLRKRAGFTQRELAKRADYPHSNIAKLETGAMDISQMSLGNAIRLADALGVVDLRQLLDDSKD</sequence>
<dbReference type="CDD" id="cd00093">
    <property type="entry name" value="HTH_XRE"/>
    <property type="match status" value="1"/>
</dbReference>
<accession>A0A2N3QRX9</accession>
<dbReference type="GO" id="GO:0003677">
    <property type="term" value="F:DNA binding"/>
    <property type="evidence" value="ECO:0007669"/>
    <property type="project" value="InterPro"/>
</dbReference>
<comment type="caution">
    <text evidence="2">The sequence shown here is derived from an EMBL/GenBank/DDBJ whole genome shotgun (WGS) entry which is preliminary data.</text>
</comment>
<dbReference type="PROSITE" id="PS50943">
    <property type="entry name" value="HTH_CROC1"/>
    <property type="match status" value="1"/>
</dbReference>
<dbReference type="InterPro" id="IPR010982">
    <property type="entry name" value="Lambda_DNA-bd_dom_sf"/>
</dbReference>
<reference evidence="2 3" key="1">
    <citation type="submission" date="2017-10" db="EMBL/GenBank/DDBJ databases">
        <title>Bifidobacterium genomics.</title>
        <authorList>
            <person name="Lugli G.A."/>
            <person name="Milani C."/>
            <person name="Mancabelli L."/>
        </authorList>
    </citation>
    <scope>NUCLEOTIDE SEQUENCE [LARGE SCALE GENOMIC DNA]</scope>
    <source>
        <strain evidence="2 3">1744B</strain>
    </source>
</reference>
<dbReference type="SMART" id="SM00530">
    <property type="entry name" value="HTH_XRE"/>
    <property type="match status" value="1"/>
</dbReference>
<name>A0A2N3QRX9_9BIFI</name>
<evidence type="ECO:0000259" key="1">
    <source>
        <dbReference type="PROSITE" id="PS50943"/>
    </source>
</evidence>
<evidence type="ECO:0000313" key="3">
    <source>
        <dbReference type="Proteomes" id="UP000233783"/>
    </source>
</evidence>
<evidence type="ECO:0000313" key="2">
    <source>
        <dbReference type="EMBL" id="PKU94623.1"/>
    </source>
</evidence>
<proteinExistence type="predicted"/>
<feature type="domain" description="HTH cro/C1-type" evidence="1">
    <location>
        <begin position="3"/>
        <end position="61"/>
    </location>
</feature>
<dbReference type="EMBL" id="PCHB01000017">
    <property type="protein sequence ID" value="PKU94623.1"/>
    <property type="molecule type" value="Genomic_DNA"/>
</dbReference>
<dbReference type="Gene3D" id="1.10.260.40">
    <property type="entry name" value="lambda repressor-like DNA-binding domains"/>
    <property type="match status" value="1"/>
</dbReference>
<dbReference type="Pfam" id="PF01381">
    <property type="entry name" value="HTH_3"/>
    <property type="match status" value="1"/>
</dbReference>
<dbReference type="SUPFAM" id="SSF47413">
    <property type="entry name" value="lambda repressor-like DNA-binding domains"/>
    <property type="match status" value="1"/>
</dbReference>
<dbReference type="InterPro" id="IPR001387">
    <property type="entry name" value="Cro/C1-type_HTH"/>
</dbReference>
<dbReference type="AlphaFoldDB" id="A0A2N3QRX9"/>
<gene>
    <name evidence="2" type="ORF">CQR56_1527</name>
</gene>
<protein>
    <submittedName>
        <fullName evidence="2">The helix-turn-helix motif</fullName>
    </submittedName>
</protein>
<dbReference type="Proteomes" id="UP000233783">
    <property type="component" value="Unassembled WGS sequence"/>
</dbReference>
<dbReference type="RefSeq" id="WP_101393822.1">
    <property type="nucleotide sequence ID" value="NZ_PCHB01000017.1"/>
</dbReference>